<dbReference type="EMBL" id="CP011070">
    <property type="protein sequence ID" value="AJW70871.1"/>
    <property type="molecule type" value="Genomic_DNA"/>
</dbReference>
<dbReference type="GO" id="GO:0006450">
    <property type="term" value="P:regulation of translational fidelity"/>
    <property type="evidence" value="ECO:0007669"/>
    <property type="project" value="InterPro"/>
</dbReference>
<dbReference type="SUPFAM" id="SSF141000">
    <property type="entry name" value="Glu-tRNAGln amidotransferase C subunit"/>
    <property type="match status" value="1"/>
</dbReference>
<gene>
    <name evidence="1" type="ORF">NADRNF5_1183</name>
</gene>
<evidence type="ECO:0000313" key="2">
    <source>
        <dbReference type="Proteomes" id="UP000032408"/>
    </source>
</evidence>
<evidence type="ECO:0008006" key="3">
    <source>
        <dbReference type="Google" id="ProtNLM"/>
    </source>
</evidence>
<dbReference type="GeneID" id="24820382"/>
<evidence type="ECO:0000313" key="1">
    <source>
        <dbReference type="EMBL" id="AJW70871.1"/>
    </source>
</evidence>
<proteinExistence type="predicted"/>
<dbReference type="OrthoDB" id="15210at2157"/>
<protein>
    <recommendedName>
        <fullName evidence="3">Aspartyl/glutamyl-tRNA(Asn/Gln) amidotransferase subunit C</fullName>
    </recommendedName>
</protein>
<dbReference type="AlphaFoldDB" id="A0A0D5C2E0"/>
<dbReference type="Proteomes" id="UP000032408">
    <property type="component" value="Chromosome"/>
</dbReference>
<accession>A0A0D5C2E0</accession>
<reference evidence="2" key="1">
    <citation type="submission" date="2015-03" db="EMBL/GenBank/DDBJ databases">
        <title>Characterization of two novel Thaumarchaeota isolated from the Northern Adriatic Sea.</title>
        <authorList>
            <person name="Bayer B."/>
            <person name="Vojvoda J."/>
            <person name="Offre P."/>
            <person name="Srivastava A."/>
            <person name="Elisabeth N."/>
            <person name="Garcia J.A.L."/>
            <person name="Schleper C."/>
            <person name="Herndl G.J."/>
        </authorList>
    </citation>
    <scope>NUCLEOTIDE SEQUENCE [LARGE SCALE GENOMIC DNA]</scope>
    <source>
        <strain evidence="2">NF5</strain>
    </source>
</reference>
<sequence>MVTEEEIETVSKLMKIPIDNHKEYVEKVHTMIDYFDILDSAGVESEEISMQEISISKLRDDEYIPFDEKLIEKLNHYKRTYVRAPKMSS</sequence>
<dbReference type="RefSeq" id="WP_048116151.1">
    <property type="nucleotide sequence ID" value="NZ_CP011070.1"/>
</dbReference>
<dbReference type="HOGENOM" id="CLU_189618_0_0_2"/>
<organism evidence="1 2">
    <name type="scientific">Nitrosopumilus adriaticus</name>
    <dbReference type="NCBI Taxonomy" id="1580092"/>
    <lineage>
        <taxon>Archaea</taxon>
        <taxon>Nitrososphaerota</taxon>
        <taxon>Nitrososphaeria</taxon>
        <taxon>Nitrosopumilales</taxon>
        <taxon>Nitrosopumilaceae</taxon>
        <taxon>Nitrosopumilus</taxon>
    </lineage>
</organism>
<dbReference type="InterPro" id="IPR036113">
    <property type="entry name" value="Asp/Glu-ADT_sf_sub_c"/>
</dbReference>
<name>A0A0D5C2E0_9ARCH</name>
<dbReference type="STRING" id="1580092.NADRNF5_1183"/>
<keyword evidence="2" id="KW-1185">Reference proteome</keyword>
<dbReference type="KEGG" id="nin:NADRNF5_1183"/>
<reference evidence="1 2" key="2">
    <citation type="journal article" date="2016" name="ISME J.">
        <title>Physiological and genomic characterization of two novel marine thaumarchaeal strains indicates niche differentiation.</title>
        <authorList>
            <person name="Bayer B."/>
            <person name="Vojvoda J."/>
            <person name="Offre P."/>
            <person name="Alves R.J."/>
            <person name="Elisabeth N.H."/>
            <person name="Garcia J.A."/>
            <person name="Volland J.M."/>
            <person name="Srivastava A."/>
            <person name="Schleper C."/>
            <person name="Herndl G.J."/>
        </authorList>
    </citation>
    <scope>NUCLEOTIDE SEQUENCE [LARGE SCALE GENOMIC DNA]</scope>
    <source>
        <strain evidence="1 2">NF5</strain>
    </source>
</reference>